<dbReference type="Proteomes" id="UP000238916">
    <property type="component" value="Unassembled WGS sequence"/>
</dbReference>
<gene>
    <name evidence="1" type="primary">relE</name>
    <name evidence="1" type="ORF">SBF1_350005</name>
</gene>
<evidence type="ECO:0000313" key="1">
    <source>
        <dbReference type="EMBL" id="SPF46276.1"/>
    </source>
</evidence>
<accession>A0A2U3L2Y6</accession>
<organism evidence="1 2">
    <name type="scientific">Candidatus Desulfosporosinus infrequens</name>
    <dbReference type="NCBI Taxonomy" id="2043169"/>
    <lineage>
        <taxon>Bacteria</taxon>
        <taxon>Bacillati</taxon>
        <taxon>Bacillota</taxon>
        <taxon>Clostridia</taxon>
        <taxon>Eubacteriales</taxon>
        <taxon>Desulfitobacteriaceae</taxon>
        <taxon>Desulfosporosinus</taxon>
    </lineage>
</organism>
<dbReference type="SUPFAM" id="SSF143011">
    <property type="entry name" value="RelE-like"/>
    <property type="match status" value="1"/>
</dbReference>
<name>A0A2U3L2Y6_9FIRM</name>
<reference evidence="2" key="1">
    <citation type="submission" date="2018-02" db="EMBL/GenBank/DDBJ databases">
        <authorList>
            <person name="Hausmann B."/>
        </authorList>
    </citation>
    <scope>NUCLEOTIDE SEQUENCE [LARGE SCALE GENOMIC DNA]</scope>
    <source>
        <strain evidence="2">Peat soil MAG SbF1</strain>
    </source>
</reference>
<evidence type="ECO:0000313" key="2">
    <source>
        <dbReference type="Proteomes" id="UP000238916"/>
    </source>
</evidence>
<protein>
    <submittedName>
        <fullName evidence="1">Cytotoxic translational repressor</fullName>
    </submittedName>
</protein>
<sequence>MASDSSIIFEWSPWFERAFKKLPKEIKLLFGDKIIQFEDNWQHPSLRTKHIQGTDHIWEASLNMSIRFTFEWITDVKGGRVCLMRNIGDHDHCLRPPF</sequence>
<dbReference type="InterPro" id="IPR035093">
    <property type="entry name" value="RelE/ParE_toxin_dom_sf"/>
</dbReference>
<dbReference type="EMBL" id="OMOF01000279">
    <property type="protein sequence ID" value="SPF46276.1"/>
    <property type="molecule type" value="Genomic_DNA"/>
</dbReference>
<dbReference type="AlphaFoldDB" id="A0A2U3L2Y6"/>
<proteinExistence type="predicted"/>